<name>A0AAV9XKG8_9PEZI</name>
<feature type="compositionally biased region" description="Low complexity" evidence="1">
    <location>
        <begin position="282"/>
        <end position="296"/>
    </location>
</feature>
<sequence>MRASVFVLATAISYVSAQTSITATPGSLPLGAQCDSTDQCANGAQCYGVSSMTIKTCGSFQSACTSDSQCATNTCNQGFCNGMLSSSGSSSVAATTTASNPAETSIVAAPGSLPVGAQCSSDEQCANGAQCYGVSSFTIRTCGSFQSVCTSDSQCATNTCNQGFCNGMLLSSSGSATTGSPSTTATGIYTAPSTSVSAVPSSLPLGAQCSSDEQCAGGAQCYGVTAMTIRTCGSFQSACTSNAQCATNLCNQGFCNGPLPSGSMTTSYTPTTTSTGGGSGGNVTVTTGGPSGTATSSIVPTGAASRLNVGVAGLVGAVLFAVVF</sequence>
<protein>
    <submittedName>
        <fullName evidence="3">Uncharacterized protein</fullName>
    </submittedName>
</protein>
<proteinExistence type="predicted"/>
<feature type="region of interest" description="Disordered" evidence="1">
    <location>
        <begin position="268"/>
        <end position="296"/>
    </location>
</feature>
<evidence type="ECO:0000313" key="3">
    <source>
        <dbReference type="EMBL" id="KAK6542573.1"/>
    </source>
</evidence>
<accession>A0AAV9XKG8</accession>
<dbReference type="EMBL" id="JAVHJO010000002">
    <property type="protein sequence ID" value="KAK6542573.1"/>
    <property type="molecule type" value="Genomic_DNA"/>
</dbReference>
<reference evidence="3 4" key="1">
    <citation type="submission" date="2019-10" db="EMBL/GenBank/DDBJ databases">
        <authorList>
            <person name="Palmer J.M."/>
        </authorList>
    </citation>
    <scope>NUCLEOTIDE SEQUENCE [LARGE SCALE GENOMIC DNA]</scope>
    <source>
        <strain evidence="3 4">TWF694</strain>
    </source>
</reference>
<gene>
    <name evidence="3" type="ORF">TWF694_006521</name>
</gene>
<keyword evidence="4" id="KW-1185">Reference proteome</keyword>
<organism evidence="3 4">
    <name type="scientific">Orbilia ellipsospora</name>
    <dbReference type="NCBI Taxonomy" id="2528407"/>
    <lineage>
        <taxon>Eukaryota</taxon>
        <taxon>Fungi</taxon>
        <taxon>Dikarya</taxon>
        <taxon>Ascomycota</taxon>
        <taxon>Pezizomycotina</taxon>
        <taxon>Orbiliomycetes</taxon>
        <taxon>Orbiliales</taxon>
        <taxon>Orbiliaceae</taxon>
        <taxon>Orbilia</taxon>
    </lineage>
</organism>
<feature type="chain" id="PRO_5043564315" evidence="2">
    <location>
        <begin position="18"/>
        <end position="324"/>
    </location>
</feature>
<feature type="signal peptide" evidence="2">
    <location>
        <begin position="1"/>
        <end position="17"/>
    </location>
</feature>
<dbReference type="AlphaFoldDB" id="A0AAV9XKG8"/>
<keyword evidence="2" id="KW-0732">Signal</keyword>
<comment type="caution">
    <text evidence="3">The sequence shown here is derived from an EMBL/GenBank/DDBJ whole genome shotgun (WGS) entry which is preliminary data.</text>
</comment>
<evidence type="ECO:0000256" key="2">
    <source>
        <dbReference type="SAM" id="SignalP"/>
    </source>
</evidence>
<evidence type="ECO:0000313" key="4">
    <source>
        <dbReference type="Proteomes" id="UP001365542"/>
    </source>
</evidence>
<evidence type="ECO:0000256" key="1">
    <source>
        <dbReference type="SAM" id="MobiDB-lite"/>
    </source>
</evidence>
<dbReference type="Proteomes" id="UP001365542">
    <property type="component" value="Unassembled WGS sequence"/>
</dbReference>